<keyword evidence="7 11" id="KW-0456">Lyase</keyword>
<evidence type="ECO:0000256" key="1">
    <source>
        <dbReference type="ARBA" id="ARBA00007718"/>
    </source>
</evidence>
<dbReference type="EC" id="4.99.1.9" evidence="2"/>
<evidence type="ECO:0000256" key="8">
    <source>
        <dbReference type="ARBA" id="ARBA00023244"/>
    </source>
</evidence>
<dbReference type="NCBIfam" id="TIGR00109">
    <property type="entry name" value="hemH"/>
    <property type="match status" value="1"/>
</dbReference>
<keyword evidence="5" id="KW-0408">Iron</keyword>
<dbReference type="EMBL" id="DRNF01000001">
    <property type="protein sequence ID" value="HHJ79994.1"/>
    <property type="molecule type" value="Genomic_DNA"/>
</dbReference>
<comment type="catalytic activity">
    <reaction evidence="9">
        <text>Fe-coproporphyrin III + 2 H(+) = coproporphyrin III + Fe(2+)</text>
        <dbReference type="Rhea" id="RHEA:49572"/>
        <dbReference type="ChEBI" id="CHEBI:15378"/>
        <dbReference type="ChEBI" id="CHEBI:29033"/>
        <dbReference type="ChEBI" id="CHEBI:68438"/>
        <dbReference type="ChEBI" id="CHEBI:131725"/>
        <dbReference type="EC" id="4.99.1.9"/>
    </reaction>
    <physiologicalReaction direction="right-to-left" evidence="9">
        <dbReference type="Rhea" id="RHEA:49574"/>
    </physiologicalReaction>
</comment>
<dbReference type="SUPFAM" id="SSF53800">
    <property type="entry name" value="Chelatase"/>
    <property type="match status" value="1"/>
</dbReference>
<organism evidence="11">
    <name type="scientific">Candidatus Tenderia electrophaga</name>
    <dbReference type="NCBI Taxonomy" id="1748243"/>
    <lineage>
        <taxon>Bacteria</taxon>
        <taxon>Pseudomonadati</taxon>
        <taxon>Pseudomonadota</taxon>
        <taxon>Gammaproteobacteria</taxon>
        <taxon>Candidatus Tenderiales</taxon>
        <taxon>Candidatus Tenderiaceae</taxon>
        <taxon>Candidatus Tenderia</taxon>
    </lineage>
</organism>
<keyword evidence="4" id="KW-0479">Metal-binding</keyword>
<dbReference type="Gene3D" id="3.40.50.1400">
    <property type="match status" value="1"/>
</dbReference>
<dbReference type="Pfam" id="PF00762">
    <property type="entry name" value="Ferrochelatase"/>
    <property type="match status" value="1"/>
</dbReference>
<evidence type="ECO:0000256" key="6">
    <source>
        <dbReference type="ARBA" id="ARBA00023133"/>
    </source>
</evidence>
<dbReference type="PANTHER" id="PTHR11108:SF1">
    <property type="entry name" value="FERROCHELATASE, MITOCHONDRIAL"/>
    <property type="match status" value="1"/>
</dbReference>
<feature type="non-terminal residue" evidence="11">
    <location>
        <position position="1"/>
    </location>
</feature>
<protein>
    <recommendedName>
        <fullName evidence="2">coproporphyrin ferrochelatase</fullName>
        <ecNumber evidence="2">4.99.1.9</ecNumber>
    </recommendedName>
</protein>
<evidence type="ECO:0000256" key="7">
    <source>
        <dbReference type="ARBA" id="ARBA00023239"/>
    </source>
</evidence>
<dbReference type="InterPro" id="IPR001015">
    <property type="entry name" value="Ferrochelatase"/>
</dbReference>
<keyword evidence="6" id="KW-0350">Heme biosynthesis</keyword>
<evidence type="ECO:0000313" key="11">
    <source>
        <dbReference type="EMBL" id="HHJ79994.1"/>
    </source>
</evidence>
<dbReference type="FunFam" id="3.40.50.1400:FF:000002">
    <property type="entry name" value="Ferrochelatase"/>
    <property type="match status" value="1"/>
</dbReference>
<reference evidence="11" key="1">
    <citation type="journal article" date="2020" name="mSystems">
        <title>Genome- and Community-Level Interaction Insights into Carbon Utilization and Element Cycling Functions of Hydrothermarchaeota in Hydrothermal Sediment.</title>
        <authorList>
            <person name="Zhou Z."/>
            <person name="Liu Y."/>
            <person name="Xu W."/>
            <person name="Pan J."/>
            <person name="Luo Z.H."/>
            <person name="Li M."/>
        </authorList>
    </citation>
    <scope>NUCLEOTIDE SEQUENCE [LARGE SCALE GENOMIC DNA]</scope>
    <source>
        <strain evidence="11">HyVt-505</strain>
    </source>
</reference>
<evidence type="ECO:0000256" key="2">
    <source>
        <dbReference type="ARBA" id="ARBA00013215"/>
    </source>
</evidence>
<comment type="similarity">
    <text evidence="1 10">Belongs to the ferrochelatase family.</text>
</comment>
<evidence type="ECO:0000256" key="5">
    <source>
        <dbReference type="ARBA" id="ARBA00023004"/>
    </source>
</evidence>
<dbReference type="AlphaFoldDB" id="A0A832J286"/>
<dbReference type="GO" id="GO:0004325">
    <property type="term" value="F:ferrochelatase activity"/>
    <property type="evidence" value="ECO:0007669"/>
    <property type="project" value="InterPro"/>
</dbReference>
<sequence>HGMPKRNLLQGDPYFCECQKTARLTAELLGLSDEQWMLTFQSRFGKQEWLKPYTDKTLEQLPKDGVKRVAIVCPAFSADCLETLEEIAVENRDIFLAAGGETFNYIAALNDRPDHIDALAELARRHMQGWPELDDSWNVSHASRDAEASLARAKALGAKS</sequence>
<keyword evidence="3" id="KW-0963">Cytoplasm</keyword>
<accession>A0A832J286</accession>
<name>A0A832J286_9GAMM</name>
<dbReference type="CDD" id="cd00419">
    <property type="entry name" value="Ferrochelatase_C"/>
    <property type="match status" value="1"/>
</dbReference>
<dbReference type="InterPro" id="IPR033644">
    <property type="entry name" value="Ferrochelatase_C"/>
</dbReference>
<keyword evidence="8" id="KW-0627">Porphyrin biosynthesis</keyword>
<gene>
    <name evidence="11" type="primary">hemH</name>
    <name evidence="11" type="ORF">ENJ65_00005</name>
</gene>
<dbReference type="GO" id="GO:0046872">
    <property type="term" value="F:metal ion binding"/>
    <property type="evidence" value="ECO:0007669"/>
    <property type="project" value="UniProtKB-KW"/>
</dbReference>
<dbReference type="GO" id="GO:0006783">
    <property type="term" value="P:heme biosynthetic process"/>
    <property type="evidence" value="ECO:0007669"/>
    <property type="project" value="UniProtKB-KW"/>
</dbReference>
<dbReference type="PANTHER" id="PTHR11108">
    <property type="entry name" value="FERROCHELATASE"/>
    <property type="match status" value="1"/>
</dbReference>
<comment type="caution">
    <text evidence="11">The sequence shown here is derived from an EMBL/GenBank/DDBJ whole genome shotgun (WGS) entry which is preliminary data.</text>
</comment>
<evidence type="ECO:0000256" key="4">
    <source>
        <dbReference type="ARBA" id="ARBA00022723"/>
    </source>
</evidence>
<evidence type="ECO:0000256" key="10">
    <source>
        <dbReference type="RuleBase" id="RU004185"/>
    </source>
</evidence>
<proteinExistence type="inferred from homology"/>
<evidence type="ECO:0000256" key="9">
    <source>
        <dbReference type="ARBA" id="ARBA00024536"/>
    </source>
</evidence>
<evidence type="ECO:0000256" key="3">
    <source>
        <dbReference type="ARBA" id="ARBA00022490"/>
    </source>
</evidence>
<dbReference type="Proteomes" id="UP000885832">
    <property type="component" value="Unassembled WGS sequence"/>
</dbReference>